<organism evidence="1 2">
    <name type="scientific">Mycolicibacter kumamotonensis</name>
    <dbReference type="NCBI Taxonomy" id="354243"/>
    <lineage>
        <taxon>Bacteria</taxon>
        <taxon>Bacillati</taxon>
        <taxon>Actinomycetota</taxon>
        <taxon>Actinomycetes</taxon>
        <taxon>Mycobacteriales</taxon>
        <taxon>Mycobacteriaceae</taxon>
        <taxon>Mycolicibacter</taxon>
    </lineage>
</organism>
<sequence length="98" mass="10414">MPTTDSTAQARHDRKWSGLPLVALPQQLPEHDGDLAYLADLMETVLGSRGPLASIPPWFLYAAAMSAKGIDALHVLADWPEDVAAGLLAGWNVQGVPA</sequence>
<comment type="caution">
    <text evidence="1">The sequence shown here is derived from an EMBL/GenBank/DDBJ whole genome shotgun (WGS) entry which is preliminary data.</text>
</comment>
<reference evidence="1 2" key="1">
    <citation type="submission" date="2017-02" db="EMBL/GenBank/DDBJ databases">
        <title>The new phylogeny of genus Mycobacterium.</title>
        <authorList>
            <person name="Tortoli E."/>
            <person name="Trovato A."/>
            <person name="Cirillo D.M."/>
        </authorList>
    </citation>
    <scope>NUCLEOTIDE SEQUENCE [LARGE SCALE GENOMIC DNA]</scope>
    <source>
        <strain evidence="1 2">DSM 45093</strain>
    </source>
</reference>
<accession>A0A1X0DXU8</accession>
<evidence type="ECO:0000313" key="1">
    <source>
        <dbReference type="EMBL" id="ORA77266.1"/>
    </source>
</evidence>
<gene>
    <name evidence="1" type="ORF">BST28_18550</name>
</gene>
<evidence type="ECO:0000313" key="2">
    <source>
        <dbReference type="Proteomes" id="UP000192713"/>
    </source>
</evidence>
<dbReference type="Proteomes" id="UP000192713">
    <property type="component" value="Unassembled WGS sequence"/>
</dbReference>
<name>A0A1X0DXU8_9MYCO</name>
<proteinExistence type="predicted"/>
<protein>
    <submittedName>
        <fullName evidence="1">Uncharacterized protein</fullName>
    </submittedName>
</protein>
<dbReference type="AlphaFoldDB" id="A0A1X0DXU8"/>
<dbReference type="RefSeq" id="WP_083082246.1">
    <property type="nucleotide sequence ID" value="NZ_MVHU01000034.1"/>
</dbReference>
<dbReference type="EMBL" id="MVHU01000034">
    <property type="protein sequence ID" value="ORA77266.1"/>
    <property type="molecule type" value="Genomic_DNA"/>
</dbReference>